<protein>
    <recommendedName>
        <fullName evidence="4">Coth-domain-containing protein</fullName>
    </recommendedName>
</protein>
<dbReference type="EMBL" id="MCFG01000417">
    <property type="protein sequence ID" value="ORX69346.1"/>
    <property type="molecule type" value="Genomic_DNA"/>
</dbReference>
<organism evidence="2 3">
    <name type="scientific">Anaeromyces robustus</name>
    <dbReference type="NCBI Taxonomy" id="1754192"/>
    <lineage>
        <taxon>Eukaryota</taxon>
        <taxon>Fungi</taxon>
        <taxon>Fungi incertae sedis</taxon>
        <taxon>Chytridiomycota</taxon>
        <taxon>Chytridiomycota incertae sedis</taxon>
        <taxon>Neocallimastigomycetes</taxon>
        <taxon>Neocallimastigales</taxon>
        <taxon>Neocallimastigaceae</taxon>
        <taxon>Anaeromyces</taxon>
    </lineage>
</organism>
<evidence type="ECO:0000313" key="2">
    <source>
        <dbReference type="EMBL" id="ORX69346.1"/>
    </source>
</evidence>
<feature type="chain" id="PRO_5012259964" description="Coth-domain-containing protein" evidence="1">
    <location>
        <begin position="20"/>
        <end position="2222"/>
    </location>
</feature>
<reference evidence="2 3" key="2">
    <citation type="submission" date="2016-08" db="EMBL/GenBank/DDBJ databases">
        <title>Pervasive Adenine N6-methylation of Active Genes in Fungi.</title>
        <authorList>
            <consortium name="DOE Joint Genome Institute"/>
            <person name="Mondo S.J."/>
            <person name="Dannebaum R.O."/>
            <person name="Kuo R.C."/>
            <person name="Labutti K."/>
            <person name="Haridas S."/>
            <person name="Kuo A."/>
            <person name="Salamov A."/>
            <person name="Ahrendt S.R."/>
            <person name="Lipzen A."/>
            <person name="Sullivan W."/>
            <person name="Andreopoulos W.B."/>
            <person name="Clum A."/>
            <person name="Lindquist E."/>
            <person name="Daum C."/>
            <person name="Ramamoorthy G.K."/>
            <person name="Gryganskyi A."/>
            <person name="Culley D."/>
            <person name="Magnuson J.K."/>
            <person name="James T.Y."/>
            <person name="O'Malley M.A."/>
            <person name="Stajich J.E."/>
            <person name="Spatafora J.W."/>
            <person name="Visel A."/>
            <person name="Grigoriev I.V."/>
        </authorList>
    </citation>
    <scope>NUCLEOTIDE SEQUENCE [LARGE SCALE GENOMIC DNA]</scope>
    <source>
        <strain evidence="2 3">S4</strain>
    </source>
</reference>
<dbReference type="Proteomes" id="UP000193944">
    <property type="component" value="Unassembled WGS sequence"/>
</dbReference>
<gene>
    <name evidence="2" type="ORF">BCR32DRAFT_272441</name>
</gene>
<keyword evidence="1" id="KW-0732">Signal</keyword>
<accession>A0A1Y1W7Y6</accession>
<dbReference type="OrthoDB" id="2145870at2759"/>
<dbReference type="InterPro" id="IPR014867">
    <property type="entry name" value="Spore_coat_CotH_CotH2/3/7"/>
</dbReference>
<dbReference type="Pfam" id="PF08757">
    <property type="entry name" value="CotH"/>
    <property type="match status" value="4"/>
</dbReference>
<evidence type="ECO:0008006" key="4">
    <source>
        <dbReference type="Google" id="ProtNLM"/>
    </source>
</evidence>
<dbReference type="STRING" id="1754192.A0A1Y1W7Y6"/>
<name>A0A1Y1W7Y6_9FUNG</name>
<reference evidence="2 3" key="1">
    <citation type="submission" date="2016-08" db="EMBL/GenBank/DDBJ databases">
        <title>A Parts List for Fungal Cellulosomes Revealed by Comparative Genomics.</title>
        <authorList>
            <consortium name="DOE Joint Genome Institute"/>
            <person name="Haitjema C.H."/>
            <person name="Gilmore S.P."/>
            <person name="Henske J.K."/>
            <person name="Solomon K.V."/>
            <person name="De Groot R."/>
            <person name="Kuo A."/>
            <person name="Mondo S.J."/>
            <person name="Salamov A.A."/>
            <person name="Labutti K."/>
            <person name="Zhao Z."/>
            <person name="Chiniquy J."/>
            <person name="Barry K."/>
            <person name="Brewer H.M."/>
            <person name="Purvine S.O."/>
            <person name="Wright A.T."/>
            <person name="Boxma B."/>
            <person name="Van Alen T."/>
            <person name="Hackstein J.H."/>
            <person name="Baker S.E."/>
            <person name="Grigoriev I.V."/>
            <person name="O'Malley M.A."/>
        </authorList>
    </citation>
    <scope>NUCLEOTIDE SEQUENCE [LARGE SCALE GENOMIC DNA]</scope>
    <source>
        <strain evidence="2 3">S4</strain>
    </source>
</reference>
<evidence type="ECO:0000313" key="3">
    <source>
        <dbReference type="Proteomes" id="UP000193944"/>
    </source>
</evidence>
<keyword evidence="3" id="KW-1185">Reference proteome</keyword>
<feature type="signal peptide" evidence="1">
    <location>
        <begin position="1"/>
        <end position="19"/>
    </location>
</feature>
<dbReference type="PANTHER" id="PTHR40050:SF1">
    <property type="entry name" value="INNER SPORE COAT PROTEIN H"/>
    <property type="match status" value="1"/>
</dbReference>
<dbReference type="PANTHER" id="PTHR40050">
    <property type="entry name" value="INNER SPORE COAT PROTEIN H"/>
    <property type="match status" value="1"/>
</dbReference>
<comment type="caution">
    <text evidence="2">The sequence shown here is derived from an EMBL/GenBank/DDBJ whole genome shotgun (WGS) entry which is preliminary data.</text>
</comment>
<evidence type="ECO:0000256" key="1">
    <source>
        <dbReference type="SAM" id="SignalP"/>
    </source>
</evidence>
<sequence>MFLKQIIIIIACLITLNNAKLYNFNVVSILGEGYSMGVKYDNNVVLLNSTVFPLYTGSINVNNINQYKYVALNKNKKVVDEETFTRTYTSETSAINEVYNRKNKNLNIPNLPDPILKPMFSMGSDNFQPFPNNVIYNVYAKCDETAYKNVTTEPFFNGRSKRNDLLVQCDINIISPNSVFQSPGAIHLIGYGSRTYKKLSWNFKFTDKKFLGRKSIKMRGIAHDSSLLREKLSTELYKTVGVPVQEGSYARLFINGDTYGLYLLSDSFNKKWMGAYLHGNEKADIGFTYKLISSTYDGPYCDLKYLGNNYKLYKNKGTYEVDEYNKDLVDPNNESTKWTKLIEFTKLFNDWVSKYGKDNSDKAVEALEQFLNVESVLRVMAIDTLILPLDNFWLIMSNCALYYNPERNDYQIIPFDFDQTLIGSWDIRSLDSTNYIKDCITWPNYNETLYEHYFTNNLLNHPQIKNRYDMILAKITRKTFSSQPVSDFLNALANLIRDDVQWNIDAVNNLSIPYNGHVKKFTVKDFEKNLTYKSDRSKVRDSYNLQDYVDTRGDYCREYTENIDISKDPDYIVDMKKNITTYNFNVISISGDKYSLGVKFNNILVPLNSTIFPLYTGSIKAEKITKYKYVTLDEKNKIIDEEKEFRIYSEDTIINEVYNRANKIVTIPNLPNSLEPMFKMGTQKFKPLPNNVIYNVYAKCDKTSYTNVTTYPFFNGKKVRNNMLVQCDINIVSSDSTFQSPGSIHLIGYNSRFFKKLSWGIKFTDKKFFGRKAIKMRGIANDPSLMREKLATELYKTVGVPVPEATYARLIINNDVYGLYLIEDSLNKKWLSAYVHGNDKAEIGINYNLLSSTPNGPFCDLKYLGNDYKTYMNKGIYEVDEYNESLVDPNDISTQWTKLIEFTKLYDNWVKTYKNNNSNEAVKALEKFLNLESLLRLMAIDTLIIPLDNFWLIGSNTALYYNPEKKNYQFIPLDFDQSLLGSWGIPSLDHDTYIKDCITWANYKGNQHEQYLINNLLEHPQIKQRYDIILSEIVYSTYDSKTVSDYLSALGDLIREDVQWNIDAVNNLSIPYNGQISQFTVNDFEINLTYRHKGSDIRTYFDLSDFVDTRGKYCKAYVETFEGINQIQNYEFNVVSILNNDYKLGVKYGDNIVPLKSSTYPLYSGNVKANNITEYKYVILNDNNEIIEEEKNYRTYLNNTSIINEVYNRTNTVIDIPKLPSKLKTTYKMGSKNFEPFPDNIIYNIYANCDESDYSDLTTSPFINSKKVPKDTLIQCDFTIISPNSVFQSSGLMSLIGSNGINFKKLSWLIEFTNKSFLGRNSIKMNGIAYDPSLIREKLATELYKTVGIPVQDGAYARFIINNDVYGLYLMEDTLTKKWISAYIHGNDKEEDIGIDYKLSSSTPNGPFCDLKYKGDDYKLYADKSIYKIDQYGRNIVNTNNASDQWSKLIEFTKLYDNWIKSSNKEEKDDLSTLESFLDLESTLRLLAIETLIIPLNNFWLNSNNAALYYNPETKKYQYLPYNYEQSLLGSWGISSLDHDTYIKDCITWANYEKNQNEQFFINNLLKHPQIKKRYDTILSEIVHTTYESETVSNYLKVIGNLIREDVQWNIDAVNNLSLPYNGQIHQFTVNDFETNLTYRHKGSDIRTYFDLSDFVDTRGKYCKAYVETVKDINQTQTYEFNVVSILNNDYKLGVKYGDNIVPLKSSTYPLYSGNVKANNITEYKYVILNDNNEIIEEEKNYRNYLNNTSIINEVYNRTNTVIDIPKLPSKLKTTYKMGSKNFEPFPDNIIYNIYANCDESDYSDLTTSPFINSKKVPKDTLIQCDFTIISPNSVFQSSGLMSLIGSNGINFKKLSWLIEFTNKSFLGRNSIKMNGIAYDPSLIREKLATELYKTVGIPVQDGAYARFIINNDVYGLYLMEDTLTKKWISAYIHGNDKEEDIGIDYKLSSSTPNGPFCDLKYKGDDYKLYADKSIYKIDQYGSNIVNSNNISGQWSKLIEFTKLYDNWIKSSNKAEKEDLSTLESFLDLESTLRLLAIETLIIPLNNFWLNSNNAALYYNPETKKYQYLPYNYEQSLLGSWGISSLDHDTYIKDCITWANYEKNQNEQFFINNLLKHPQIKKRYDTILDEIVHTTYESETVSNYLKVIGNLIREDVQWNIDAVNNLSLPYNGQISQFTINDFETNLTYRHKGSDIRTYFDLSDFVDTRSKYCKAYTESILNN</sequence>
<proteinExistence type="predicted"/>